<evidence type="ECO:0000256" key="5">
    <source>
        <dbReference type="ARBA" id="ARBA00023004"/>
    </source>
</evidence>
<evidence type="ECO:0000256" key="3">
    <source>
        <dbReference type="ARBA" id="ARBA00022485"/>
    </source>
</evidence>
<dbReference type="EC" id="4.3.1.17" evidence="9"/>
<dbReference type="GO" id="GO:0006094">
    <property type="term" value="P:gluconeogenesis"/>
    <property type="evidence" value="ECO:0007669"/>
    <property type="project" value="UniProtKB-KW"/>
</dbReference>
<proteinExistence type="predicted"/>
<dbReference type="InterPro" id="IPR005131">
    <property type="entry name" value="Ser_deHydtase_bsu"/>
</dbReference>
<organism evidence="9">
    <name type="scientific">bioreactor metagenome</name>
    <dbReference type="NCBI Taxonomy" id="1076179"/>
    <lineage>
        <taxon>unclassified sequences</taxon>
        <taxon>metagenomes</taxon>
        <taxon>ecological metagenomes</taxon>
    </lineage>
</organism>
<dbReference type="InterPro" id="IPR002912">
    <property type="entry name" value="ACT_dom"/>
</dbReference>
<protein>
    <submittedName>
        <fullName evidence="9">L-serine dehydratase, beta chain</fullName>
        <ecNumber evidence="9">4.3.1.17</ecNumber>
    </submittedName>
</protein>
<dbReference type="Pfam" id="PF03315">
    <property type="entry name" value="SDH_beta"/>
    <property type="match status" value="1"/>
</dbReference>
<dbReference type="GO" id="GO:0046872">
    <property type="term" value="F:metal ion binding"/>
    <property type="evidence" value="ECO:0007669"/>
    <property type="project" value="UniProtKB-KW"/>
</dbReference>
<reference evidence="9" key="1">
    <citation type="submission" date="2019-08" db="EMBL/GenBank/DDBJ databases">
        <authorList>
            <person name="Kucharzyk K."/>
            <person name="Murdoch R.W."/>
            <person name="Higgins S."/>
            <person name="Loffler F."/>
        </authorList>
    </citation>
    <scope>NUCLEOTIDE SEQUENCE</scope>
</reference>
<dbReference type="PANTHER" id="PTHR30182:SF12">
    <property type="entry name" value="L-SERINE DEHYDRATASE, BETA CHAIN-RELATED"/>
    <property type="match status" value="1"/>
</dbReference>
<dbReference type="PANTHER" id="PTHR30182">
    <property type="entry name" value="L-SERINE DEHYDRATASE"/>
    <property type="match status" value="1"/>
</dbReference>
<evidence type="ECO:0000256" key="1">
    <source>
        <dbReference type="ARBA" id="ARBA00001966"/>
    </source>
</evidence>
<dbReference type="InterPro" id="IPR051318">
    <property type="entry name" value="Fe-S_L-Ser"/>
</dbReference>
<keyword evidence="7 9" id="KW-0456">Lyase</keyword>
<evidence type="ECO:0000256" key="7">
    <source>
        <dbReference type="ARBA" id="ARBA00023239"/>
    </source>
</evidence>
<keyword evidence="5" id="KW-0408">Iron</keyword>
<dbReference type="InterPro" id="IPR029009">
    <property type="entry name" value="ASB_dom_sf"/>
</dbReference>
<dbReference type="PIRSF" id="PIRSF036692">
    <property type="entry name" value="SDH_B"/>
    <property type="match status" value="1"/>
</dbReference>
<comment type="caution">
    <text evidence="9">The sequence shown here is derived from an EMBL/GenBank/DDBJ whole genome shotgun (WGS) entry which is preliminary data.</text>
</comment>
<keyword evidence="6" id="KW-0411">Iron-sulfur</keyword>
<evidence type="ECO:0000256" key="4">
    <source>
        <dbReference type="ARBA" id="ARBA00022723"/>
    </source>
</evidence>
<dbReference type="InterPro" id="IPR004643">
    <property type="entry name" value="Fe-S_L-Ser_bsu"/>
</dbReference>
<dbReference type="Pfam" id="PF01842">
    <property type="entry name" value="ACT"/>
    <property type="match status" value="1"/>
</dbReference>
<accession>A0A645H011</accession>
<dbReference type="GO" id="GO:0003941">
    <property type="term" value="F:L-serine ammonia-lyase activity"/>
    <property type="evidence" value="ECO:0007669"/>
    <property type="project" value="UniProtKB-EC"/>
</dbReference>
<evidence type="ECO:0000256" key="2">
    <source>
        <dbReference type="ARBA" id="ARBA00022432"/>
    </source>
</evidence>
<feature type="domain" description="ACT" evidence="8">
    <location>
        <begin position="146"/>
        <end position="218"/>
    </location>
</feature>
<dbReference type="Gene3D" id="3.30.70.260">
    <property type="match status" value="1"/>
</dbReference>
<dbReference type="CDD" id="cd04903">
    <property type="entry name" value="ACT_LSD"/>
    <property type="match status" value="1"/>
</dbReference>
<name>A0A645H011_9ZZZZ</name>
<dbReference type="AlphaFoldDB" id="A0A645H011"/>
<dbReference type="EMBL" id="VSSQ01084379">
    <property type="protein sequence ID" value="MPN32391.1"/>
    <property type="molecule type" value="Genomic_DNA"/>
</dbReference>
<dbReference type="NCBIfam" id="TIGR00719">
    <property type="entry name" value="sda_beta"/>
    <property type="match status" value="1"/>
</dbReference>
<dbReference type="PROSITE" id="PS51671">
    <property type="entry name" value="ACT"/>
    <property type="match status" value="1"/>
</dbReference>
<dbReference type="Gene3D" id="3.30.1330.90">
    <property type="entry name" value="D-3-phosphoglycerate dehydrogenase, domain 3"/>
    <property type="match status" value="1"/>
</dbReference>
<dbReference type="SUPFAM" id="SSF143548">
    <property type="entry name" value="Serine metabolism enzymes domain"/>
    <property type="match status" value="1"/>
</dbReference>
<sequence length="218" mass="23451">MNLFDIIGPVMIGPSSSHTAGAARLGKLARNIFGASFNRADITLYNSFAKTGKGHGTDKAVVAGILGMNPDDENIKDAFDLGRKAGIEINFRLEDSNREVHPNTAKIQLFGEKSAMSITGCSLGGGRVMIQDIDGFKTEFTGEYNTIIAIQHDKPGIVAFAASYLAQKNINIAQMKLSRKSKGDTALMIIETDEIPPKSVKTDLESHDGIHKIVISTT</sequence>
<keyword evidence="3" id="KW-0004">4Fe-4S</keyword>
<gene>
    <name evidence="9" type="primary">sdhB_22</name>
    <name evidence="9" type="ORF">SDC9_179869</name>
</gene>
<dbReference type="InterPro" id="IPR045865">
    <property type="entry name" value="ACT-like_dom_sf"/>
</dbReference>
<comment type="cofactor">
    <cofactor evidence="1">
        <name>[4Fe-4S] cluster</name>
        <dbReference type="ChEBI" id="CHEBI:49883"/>
    </cofactor>
</comment>
<dbReference type="FunFam" id="3.30.70.260:FF:000008">
    <property type="entry name" value="D-3-phosphoglycerate dehydrogenase, chloroplastic"/>
    <property type="match status" value="1"/>
</dbReference>
<dbReference type="SUPFAM" id="SSF55021">
    <property type="entry name" value="ACT-like"/>
    <property type="match status" value="1"/>
</dbReference>
<evidence type="ECO:0000259" key="8">
    <source>
        <dbReference type="PROSITE" id="PS51671"/>
    </source>
</evidence>
<keyword evidence="4" id="KW-0479">Metal-binding</keyword>
<evidence type="ECO:0000256" key="6">
    <source>
        <dbReference type="ARBA" id="ARBA00023014"/>
    </source>
</evidence>
<dbReference type="GO" id="GO:0051539">
    <property type="term" value="F:4 iron, 4 sulfur cluster binding"/>
    <property type="evidence" value="ECO:0007669"/>
    <property type="project" value="UniProtKB-KW"/>
</dbReference>
<keyword evidence="2" id="KW-0312">Gluconeogenesis</keyword>
<evidence type="ECO:0000313" key="9">
    <source>
        <dbReference type="EMBL" id="MPN32391.1"/>
    </source>
</evidence>